<name>A0ABS6XSB7_9SPHN</name>
<evidence type="ECO:0000313" key="1">
    <source>
        <dbReference type="EMBL" id="MBW4332325.1"/>
    </source>
</evidence>
<protein>
    <submittedName>
        <fullName evidence="1">Glutathione S-transferase C-terminal domain-containing protein</fullName>
    </submittedName>
</protein>
<accession>A0ABS6XSB7</accession>
<gene>
    <name evidence="1" type="ORF">KY084_15845</name>
</gene>
<reference evidence="1 2" key="1">
    <citation type="submission" date="2021-07" db="EMBL/GenBank/DDBJ databases">
        <title>Stakelama flava sp. nov., a novel endophytic bacterium isolated from branch of Kandelia candel.</title>
        <authorList>
            <person name="Tuo L."/>
        </authorList>
    </citation>
    <scope>NUCLEOTIDE SEQUENCE [LARGE SCALE GENOMIC DNA]</scope>
    <source>
        <strain evidence="1 2">CBK3Z-3</strain>
    </source>
</reference>
<dbReference type="Proteomes" id="UP001197214">
    <property type="component" value="Unassembled WGS sequence"/>
</dbReference>
<sequence>MFRYHDFKDVADDDGLRVVLVRGMPSPWGQAAKTIFELKGLAYKPIPWEVFEANEEIAAWGGTDSAPIVAWRDERPVHNWLDILLLAERLAPTPSLIPDAITQKALMIGLSHEICGVGGLAWNRRFQLTAPAFGGGPDAEPVRRMALKYGYHEEGVALSGQRVAKSLRALSAQLASQHARDSQFFIGDALTALDIYWTAFLVFFRPWPAARCAMPDEFRDVFTASDPLILDALDPILIEHAERIFARHFRDPMEF</sequence>
<keyword evidence="2" id="KW-1185">Reference proteome</keyword>
<dbReference type="Pfam" id="PF13410">
    <property type="entry name" value="GST_C_2"/>
    <property type="match status" value="1"/>
</dbReference>
<organism evidence="1 2">
    <name type="scientific">Stakelama flava</name>
    <dbReference type="NCBI Taxonomy" id="2860338"/>
    <lineage>
        <taxon>Bacteria</taxon>
        <taxon>Pseudomonadati</taxon>
        <taxon>Pseudomonadota</taxon>
        <taxon>Alphaproteobacteria</taxon>
        <taxon>Sphingomonadales</taxon>
        <taxon>Sphingomonadaceae</taxon>
        <taxon>Stakelama</taxon>
    </lineage>
</organism>
<comment type="caution">
    <text evidence="1">The sequence shown here is derived from an EMBL/GenBank/DDBJ whole genome shotgun (WGS) entry which is preliminary data.</text>
</comment>
<dbReference type="EMBL" id="JAHWZX010000024">
    <property type="protein sequence ID" value="MBW4332325.1"/>
    <property type="molecule type" value="Genomic_DNA"/>
</dbReference>
<evidence type="ECO:0000313" key="2">
    <source>
        <dbReference type="Proteomes" id="UP001197214"/>
    </source>
</evidence>
<dbReference type="RefSeq" id="WP_219239427.1">
    <property type="nucleotide sequence ID" value="NZ_JAHWZX010000024.1"/>
</dbReference>
<proteinExistence type="predicted"/>